<dbReference type="Proteomes" id="UP000257109">
    <property type="component" value="Unassembled WGS sequence"/>
</dbReference>
<keyword evidence="1" id="KW-1133">Transmembrane helix</keyword>
<gene>
    <name evidence="2" type="ORF">CR513_20012</name>
</gene>
<comment type="caution">
    <text evidence="2">The sequence shown here is derived from an EMBL/GenBank/DDBJ whole genome shotgun (WGS) entry which is preliminary data.</text>
</comment>
<organism evidence="2 3">
    <name type="scientific">Mucuna pruriens</name>
    <name type="common">Velvet bean</name>
    <name type="synonym">Dolichos pruriens</name>
    <dbReference type="NCBI Taxonomy" id="157652"/>
    <lineage>
        <taxon>Eukaryota</taxon>
        <taxon>Viridiplantae</taxon>
        <taxon>Streptophyta</taxon>
        <taxon>Embryophyta</taxon>
        <taxon>Tracheophyta</taxon>
        <taxon>Spermatophyta</taxon>
        <taxon>Magnoliopsida</taxon>
        <taxon>eudicotyledons</taxon>
        <taxon>Gunneridae</taxon>
        <taxon>Pentapetalae</taxon>
        <taxon>rosids</taxon>
        <taxon>fabids</taxon>
        <taxon>Fabales</taxon>
        <taxon>Fabaceae</taxon>
        <taxon>Papilionoideae</taxon>
        <taxon>50 kb inversion clade</taxon>
        <taxon>NPAAA clade</taxon>
        <taxon>indigoferoid/millettioid clade</taxon>
        <taxon>Phaseoleae</taxon>
        <taxon>Mucuna</taxon>
    </lineage>
</organism>
<feature type="transmembrane region" description="Helical" evidence="1">
    <location>
        <begin position="92"/>
        <end position="112"/>
    </location>
</feature>
<keyword evidence="1" id="KW-0472">Membrane</keyword>
<accession>A0A371H365</accession>
<reference evidence="2" key="1">
    <citation type="submission" date="2018-05" db="EMBL/GenBank/DDBJ databases">
        <title>Draft genome of Mucuna pruriens seed.</title>
        <authorList>
            <person name="Nnadi N.E."/>
            <person name="Vos R."/>
            <person name="Hasami M.H."/>
            <person name="Devisetty U.K."/>
            <person name="Aguiy J.C."/>
        </authorList>
    </citation>
    <scope>NUCLEOTIDE SEQUENCE [LARGE SCALE GENOMIC DNA]</scope>
    <source>
        <strain evidence="2">JCA_2017</strain>
    </source>
</reference>
<keyword evidence="3" id="KW-1185">Reference proteome</keyword>
<evidence type="ECO:0000256" key="1">
    <source>
        <dbReference type="SAM" id="Phobius"/>
    </source>
</evidence>
<name>A0A371H365_MUCPR</name>
<dbReference type="AlphaFoldDB" id="A0A371H365"/>
<evidence type="ECO:0000313" key="3">
    <source>
        <dbReference type="Proteomes" id="UP000257109"/>
    </source>
</evidence>
<keyword evidence="1" id="KW-0812">Transmembrane</keyword>
<sequence>MIHEPLKMSLHQLTGLNLGVFDLPPIEGGGNEQSTHAKVTSGIVATKILSDTSTHSPLSHQMESNALVNCDFLSLSSLWSQWLGPKPEHASSLWKVTIIGLGACYIYIYNIISSTLKKRKQQDLKQIAPIGPSIP</sequence>
<proteinExistence type="predicted"/>
<protein>
    <submittedName>
        <fullName evidence="2">Uncharacterized protein</fullName>
    </submittedName>
</protein>
<evidence type="ECO:0000313" key="2">
    <source>
        <dbReference type="EMBL" id="RDX97235.1"/>
    </source>
</evidence>
<dbReference type="EMBL" id="QJKJ01003707">
    <property type="protein sequence ID" value="RDX97235.1"/>
    <property type="molecule type" value="Genomic_DNA"/>
</dbReference>
<feature type="non-terminal residue" evidence="2">
    <location>
        <position position="1"/>
    </location>
</feature>